<dbReference type="InterPro" id="IPR050950">
    <property type="entry name" value="HTH-type_LysR_regulators"/>
</dbReference>
<keyword evidence="2" id="KW-0805">Transcription regulation</keyword>
<dbReference type="FunFam" id="1.10.10.10:FF:000001">
    <property type="entry name" value="LysR family transcriptional regulator"/>
    <property type="match status" value="1"/>
</dbReference>
<dbReference type="GO" id="GO:0003677">
    <property type="term" value="F:DNA binding"/>
    <property type="evidence" value="ECO:0007669"/>
    <property type="project" value="UniProtKB-KW"/>
</dbReference>
<dbReference type="PRINTS" id="PR00039">
    <property type="entry name" value="HTHLYSR"/>
</dbReference>
<dbReference type="PROSITE" id="PS50931">
    <property type="entry name" value="HTH_LYSR"/>
    <property type="match status" value="1"/>
</dbReference>
<dbReference type="InterPro" id="IPR037403">
    <property type="entry name" value="CynR_PBP2"/>
</dbReference>
<evidence type="ECO:0000256" key="4">
    <source>
        <dbReference type="ARBA" id="ARBA00023163"/>
    </source>
</evidence>
<evidence type="ECO:0000256" key="2">
    <source>
        <dbReference type="ARBA" id="ARBA00023015"/>
    </source>
</evidence>
<dbReference type="PANTHER" id="PTHR30419:SF8">
    <property type="entry name" value="NITROGEN ASSIMILATION TRANSCRIPTIONAL ACTIVATOR-RELATED"/>
    <property type="match status" value="1"/>
</dbReference>
<protein>
    <submittedName>
        <fullName evidence="6">Cyn operon transcriptional activator CynR</fullName>
    </submittedName>
</protein>
<dbReference type="InterPro" id="IPR036390">
    <property type="entry name" value="WH_DNA-bd_sf"/>
</dbReference>
<evidence type="ECO:0000256" key="3">
    <source>
        <dbReference type="ARBA" id="ARBA00023125"/>
    </source>
</evidence>
<evidence type="ECO:0000313" key="6">
    <source>
        <dbReference type="EMBL" id="OSL16163.1"/>
    </source>
</evidence>
<dbReference type="EMBL" id="ADJB01000019">
    <property type="protein sequence ID" value="OSL16163.1"/>
    <property type="molecule type" value="Genomic_DNA"/>
</dbReference>
<dbReference type="Pfam" id="PF03466">
    <property type="entry name" value="LysR_substrate"/>
    <property type="match status" value="1"/>
</dbReference>
<dbReference type="Gene3D" id="3.40.190.290">
    <property type="match status" value="1"/>
</dbReference>
<dbReference type="InterPro" id="IPR000847">
    <property type="entry name" value="LysR_HTH_N"/>
</dbReference>
<dbReference type="AlphaFoldDB" id="A0A1X3JL74"/>
<dbReference type="InterPro" id="IPR036388">
    <property type="entry name" value="WH-like_DNA-bd_sf"/>
</dbReference>
<gene>
    <name evidence="6" type="ORF">ECVG_02476</name>
</gene>
<accession>A0A1X3JL74</accession>
<dbReference type="Proteomes" id="UP000193045">
    <property type="component" value="Unassembled WGS sequence"/>
</dbReference>
<dbReference type="GO" id="GO:0003700">
    <property type="term" value="F:DNA-binding transcription factor activity"/>
    <property type="evidence" value="ECO:0007669"/>
    <property type="project" value="InterPro"/>
</dbReference>
<dbReference type="NCBIfam" id="NF008416">
    <property type="entry name" value="PRK11242.1"/>
    <property type="match status" value="1"/>
</dbReference>
<evidence type="ECO:0000313" key="7">
    <source>
        <dbReference type="Proteomes" id="UP000193045"/>
    </source>
</evidence>
<keyword evidence="4" id="KW-0804">Transcription</keyword>
<evidence type="ECO:0000256" key="1">
    <source>
        <dbReference type="ARBA" id="ARBA00009437"/>
    </source>
</evidence>
<dbReference type="CDD" id="cd08425">
    <property type="entry name" value="PBP2_CynR"/>
    <property type="match status" value="1"/>
</dbReference>
<comment type="caution">
    <text evidence="6">The sequence shown here is derived from an EMBL/GenBank/DDBJ whole genome shotgun (WGS) entry which is preliminary data.</text>
</comment>
<keyword evidence="3" id="KW-0238">DNA-binding</keyword>
<dbReference type="PANTHER" id="PTHR30419">
    <property type="entry name" value="HTH-TYPE TRANSCRIPTIONAL REGULATOR YBHD"/>
    <property type="match status" value="1"/>
</dbReference>
<comment type="similarity">
    <text evidence="1">Belongs to the LysR transcriptional regulatory family.</text>
</comment>
<dbReference type="InterPro" id="IPR005119">
    <property type="entry name" value="LysR_subst-bd"/>
</dbReference>
<dbReference type="GO" id="GO:0005829">
    <property type="term" value="C:cytosol"/>
    <property type="evidence" value="ECO:0007669"/>
    <property type="project" value="TreeGrafter"/>
</dbReference>
<feature type="domain" description="HTH lysR-type" evidence="5">
    <location>
        <begin position="29"/>
        <end position="86"/>
    </location>
</feature>
<dbReference type="Gene3D" id="1.10.10.10">
    <property type="entry name" value="Winged helix-like DNA-binding domain superfamily/Winged helix DNA-binding domain"/>
    <property type="match status" value="1"/>
</dbReference>
<sequence length="327" mass="36247">MRGRLLADCHKVKVSFMMSSIGFTYRLRMLSRHINYFLAVAEHGSFTRAASALHVSQPALSQQIRQLEESLGVPLFDRSGRTIRLTDAGEVWRQYASRALQELGAGKRAIHDVADLTRGSLRIAVTPTFTSYFIGPLMADFYARYPSITLQLQEMSQEKIEDMLCRDELDVGIAFAPVHSPELEAIPLLTESLALVVAQHHPLAVHEQVALSRLHDEKLVLLSAEFATREQIDHYCEKAGLHPQVVIEANSISAVLELIRRTSLSTLLPAAIATQHDGLKAISLAPPLLERTAVLLRRKNSWQTAAAKAFLHMALDKCAVVGGNESR</sequence>
<dbReference type="SMR" id="A0A1X3JL74"/>
<evidence type="ECO:0000259" key="5">
    <source>
        <dbReference type="PROSITE" id="PS50931"/>
    </source>
</evidence>
<dbReference type="SUPFAM" id="SSF53850">
    <property type="entry name" value="Periplasmic binding protein-like II"/>
    <property type="match status" value="1"/>
</dbReference>
<dbReference type="SUPFAM" id="SSF46785">
    <property type="entry name" value="Winged helix' DNA-binding domain"/>
    <property type="match status" value="1"/>
</dbReference>
<reference evidence="6 7" key="1">
    <citation type="submission" date="2010-04" db="EMBL/GenBank/DDBJ databases">
        <title>The Genome Sequence of Escherichia coli H386.</title>
        <authorList>
            <consortium name="The Broad Institute Genome Sequencing Platform"/>
            <consortium name="The Broad Institute Genome Sequencing Center for Infectious Disease"/>
            <person name="Feldgarden M."/>
            <person name="Gordon D.M."/>
            <person name="Johnson J.R."/>
            <person name="Johnston B.D."/>
            <person name="Young S."/>
            <person name="Zeng Q."/>
            <person name="Koehrsen M."/>
            <person name="Alvarado L."/>
            <person name="Berlin A.M."/>
            <person name="Borenstein D."/>
            <person name="Chapman S.B."/>
            <person name="Chen Z."/>
            <person name="Engels R."/>
            <person name="Freedman E."/>
            <person name="Gellesch M."/>
            <person name="Goldberg J."/>
            <person name="Griggs A."/>
            <person name="Gujja S."/>
            <person name="Heilman E.R."/>
            <person name="Heiman D.I."/>
            <person name="Hepburn T.A."/>
            <person name="Howarth C."/>
            <person name="Jen D."/>
            <person name="Larson L."/>
            <person name="Mehta T."/>
            <person name="Park D."/>
            <person name="Pearson M."/>
            <person name="Richards J."/>
            <person name="Roberts A."/>
            <person name="Saif S."/>
            <person name="Shea T.D."/>
            <person name="Shenoy N."/>
            <person name="Sisk P."/>
            <person name="Stolte C."/>
            <person name="Sykes S.N."/>
            <person name="Walk T."/>
            <person name="White J."/>
            <person name="Yandava C."/>
            <person name="Haas B."/>
            <person name="Henn M.R."/>
            <person name="Nusbaum C."/>
            <person name="Birren B."/>
        </authorList>
    </citation>
    <scope>NUCLEOTIDE SEQUENCE [LARGE SCALE GENOMIC DNA]</scope>
    <source>
        <strain evidence="6 7">H386</strain>
    </source>
</reference>
<dbReference type="Pfam" id="PF00126">
    <property type="entry name" value="HTH_1"/>
    <property type="match status" value="1"/>
</dbReference>
<name>A0A1X3JL74_ECOLX</name>
<proteinExistence type="inferred from homology"/>
<organism evidence="6 7">
    <name type="scientific">Escherichia coli H386</name>
    <dbReference type="NCBI Taxonomy" id="656397"/>
    <lineage>
        <taxon>Bacteria</taxon>
        <taxon>Pseudomonadati</taxon>
        <taxon>Pseudomonadota</taxon>
        <taxon>Gammaproteobacteria</taxon>
        <taxon>Enterobacterales</taxon>
        <taxon>Enterobacteriaceae</taxon>
        <taxon>Escherichia</taxon>
    </lineage>
</organism>